<keyword evidence="2" id="KW-1185">Reference proteome</keyword>
<proteinExistence type="predicted"/>
<dbReference type="RefSeq" id="WP_091980160.1">
    <property type="nucleotide sequence ID" value="NZ_FOLO01000004.1"/>
</dbReference>
<organism evidence="1 2">
    <name type="scientific">Pseudoalteromonas denitrificans DSM 6059</name>
    <dbReference type="NCBI Taxonomy" id="1123010"/>
    <lineage>
        <taxon>Bacteria</taxon>
        <taxon>Pseudomonadati</taxon>
        <taxon>Pseudomonadota</taxon>
        <taxon>Gammaproteobacteria</taxon>
        <taxon>Alteromonadales</taxon>
        <taxon>Pseudoalteromonadaceae</taxon>
        <taxon>Pseudoalteromonas</taxon>
    </lineage>
</organism>
<dbReference type="SUPFAM" id="SSF52518">
    <property type="entry name" value="Thiamin diphosphate-binding fold (THDP-binding)"/>
    <property type="match status" value="1"/>
</dbReference>
<dbReference type="Gene3D" id="3.40.50.970">
    <property type="match status" value="1"/>
</dbReference>
<name>A0A1I1G1I8_9GAMM</name>
<dbReference type="STRING" id="1123010.SAMN02745724_00782"/>
<gene>
    <name evidence="1" type="ORF">SAMN02745724_00782</name>
</gene>
<dbReference type="AlphaFoldDB" id="A0A1I1G1I8"/>
<reference evidence="1 2" key="1">
    <citation type="submission" date="2016-10" db="EMBL/GenBank/DDBJ databases">
        <authorList>
            <person name="de Groot N.N."/>
        </authorList>
    </citation>
    <scope>NUCLEOTIDE SEQUENCE [LARGE SCALE GENOMIC DNA]</scope>
    <source>
        <strain evidence="1 2">DSM 6059</strain>
    </source>
</reference>
<dbReference type="EMBL" id="FOLO01000004">
    <property type="protein sequence ID" value="SFC05607.1"/>
    <property type="molecule type" value="Genomic_DNA"/>
</dbReference>
<accession>A0A1I1G1I8</accession>
<evidence type="ECO:0000313" key="2">
    <source>
        <dbReference type="Proteomes" id="UP000198862"/>
    </source>
</evidence>
<sequence>MKITVGIVVVTKNPDFFETGLSVLSDIKEYVFNQVNVDADINIEVKNAVSDQLYLETKLKAINYLQSKNKTIDISVFQSESLEGAAKKIIQSQTLEDEGECHVGMVYYDQASMGHQDDSIEKVDYDLLTFYRSLKSAEIPAFYSSFSAAVFLKGHHKSIRYLPQQFIEQVRSEDLSTFQTQLLCLWMDFFEMNYANRRIKPLGEVFHNNTLGEQLIRFFNHVSPNKWNMSYYTGSVISNLIGYIDREAPKNGGLVLRGPCEHALACGAMANWQLYKTPFLLVVTSGMVDEFKGTLANLKEAAAKGFIVVAENKPSHWYSFQGTITPSEDTRAVLDAKRINYVYMEDTDQINNDLNNAFELYHKDEGPVVLLVTPNVLDASKPVNELAEKIVYEKMEDHSKSVSDEAELAKQLNAALELVNNGPEKIVWQLGPLDDDESLLVQSIAHEAGIALVDSLPYPGSVSKYINGKRNINYLGTLSIYGFSPRVYNYLYTHDKLNPPEEQCLFFVKSRVSQICSPFTEGRLNNKLNIVQVTHNPIHIAPFSDIGLQMDSKTFLKFIKENLKVSPELKKRRMSLINGYFDSQSDVISKLPSTPMSPNYFFSEFNQVIEKLIIKQNFDYTGIYDVGRCGISAIRNVATTRRGFSGWYGRALMGDALLSSIFLAHTCPTNIIAFIGDGAKGMVPDIYPSFIENLLTHPENLNKNITIMFFCNGGLSVINTYQERILMNRTSKQMRLINLHQDEWQDTVNNFDVVSKTITKFDATEMEAALTAPRRLNLFSVVVNHNNEGDGITLATAKGWQRDPVLTEEIKEQFPWNVTEPTEQPITES</sequence>
<dbReference type="InterPro" id="IPR029061">
    <property type="entry name" value="THDP-binding"/>
</dbReference>
<dbReference type="Gene3D" id="3.40.50.1220">
    <property type="entry name" value="TPP-binding domain"/>
    <property type="match status" value="1"/>
</dbReference>
<protein>
    <submittedName>
        <fullName evidence="1">Acetolactate synthase large subunit</fullName>
    </submittedName>
</protein>
<evidence type="ECO:0000313" key="1">
    <source>
        <dbReference type="EMBL" id="SFC05607.1"/>
    </source>
</evidence>
<dbReference type="Proteomes" id="UP000198862">
    <property type="component" value="Unassembled WGS sequence"/>
</dbReference>
<dbReference type="OrthoDB" id="3885828at2"/>